<keyword evidence="3" id="KW-1185">Reference proteome</keyword>
<evidence type="ECO:0000256" key="1">
    <source>
        <dbReference type="SAM" id="MobiDB-lite"/>
    </source>
</evidence>
<protein>
    <submittedName>
        <fullName evidence="2">Uncharacterized protein</fullName>
    </submittedName>
</protein>
<evidence type="ECO:0000313" key="3">
    <source>
        <dbReference type="Proteomes" id="UP001386955"/>
    </source>
</evidence>
<comment type="caution">
    <text evidence="2">The sequence shown here is derived from an EMBL/GenBank/DDBJ whole genome shotgun (WGS) entry which is preliminary data.</text>
</comment>
<dbReference type="Proteomes" id="UP001386955">
    <property type="component" value="Unassembled WGS sequence"/>
</dbReference>
<reference evidence="2 3" key="1">
    <citation type="submission" date="2024-01" db="EMBL/GenBank/DDBJ databases">
        <title>The genomes of 5 underutilized Papilionoideae crops provide insights into root nodulation and disease resistanc.</title>
        <authorList>
            <person name="Jiang F."/>
        </authorList>
    </citation>
    <scope>NUCLEOTIDE SEQUENCE [LARGE SCALE GENOMIC DNA]</scope>
    <source>
        <strain evidence="2">DUOXIRENSHENG_FW03</strain>
        <tissue evidence="2">Leaves</tissue>
    </source>
</reference>
<evidence type="ECO:0000313" key="2">
    <source>
        <dbReference type="EMBL" id="KAK7385240.1"/>
    </source>
</evidence>
<gene>
    <name evidence="2" type="ORF">VNO78_30954</name>
</gene>
<name>A0AAN9RXK2_PSOTE</name>
<dbReference type="AlphaFoldDB" id="A0AAN9RXK2"/>
<dbReference type="EMBL" id="JAYMYS010000008">
    <property type="protein sequence ID" value="KAK7385240.1"/>
    <property type="molecule type" value="Genomic_DNA"/>
</dbReference>
<accession>A0AAN9RXK2</accession>
<proteinExistence type="predicted"/>
<organism evidence="2 3">
    <name type="scientific">Psophocarpus tetragonolobus</name>
    <name type="common">Winged bean</name>
    <name type="synonym">Dolichos tetragonolobus</name>
    <dbReference type="NCBI Taxonomy" id="3891"/>
    <lineage>
        <taxon>Eukaryota</taxon>
        <taxon>Viridiplantae</taxon>
        <taxon>Streptophyta</taxon>
        <taxon>Embryophyta</taxon>
        <taxon>Tracheophyta</taxon>
        <taxon>Spermatophyta</taxon>
        <taxon>Magnoliopsida</taxon>
        <taxon>eudicotyledons</taxon>
        <taxon>Gunneridae</taxon>
        <taxon>Pentapetalae</taxon>
        <taxon>rosids</taxon>
        <taxon>fabids</taxon>
        <taxon>Fabales</taxon>
        <taxon>Fabaceae</taxon>
        <taxon>Papilionoideae</taxon>
        <taxon>50 kb inversion clade</taxon>
        <taxon>NPAAA clade</taxon>
        <taxon>indigoferoid/millettioid clade</taxon>
        <taxon>Phaseoleae</taxon>
        <taxon>Psophocarpus</taxon>
    </lineage>
</organism>
<feature type="compositionally biased region" description="Polar residues" evidence="1">
    <location>
        <begin position="1"/>
        <end position="20"/>
    </location>
</feature>
<sequence>MSNDDTIQNCDPPLSSSTGPPTHMFQPISHLYNEILDQISLRDGLLDETVFATLICRFTTVHQLHKALSLFYRRKDFSLELGPEAFRSLFIWLCNTTTFKTLKLYKDVERDPE</sequence>
<feature type="region of interest" description="Disordered" evidence="1">
    <location>
        <begin position="1"/>
        <end position="21"/>
    </location>
</feature>